<evidence type="ECO:0000256" key="1">
    <source>
        <dbReference type="ARBA" id="ARBA00003408"/>
    </source>
</evidence>
<evidence type="ECO:0000256" key="5">
    <source>
        <dbReference type="ARBA" id="ARBA00022448"/>
    </source>
</evidence>
<comment type="function">
    <text evidence="1">Multidrug efflux pump.</text>
</comment>
<gene>
    <name evidence="14" type="ordered locus">Cphy_3019</name>
</gene>
<evidence type="ECO:0000256" key="8">
    <source>
        <dbReference type="ARBA" id="ARBA00022692"/>
    </source>
</evidence>
<feature type="transmembrane region" description="Helical" evidence="13">
    <location>
        <begin position="17"/>
        <end position="35"/>
    </location>
</feature>
<dbReference type="InterPro" id="IPR048279">
    <property type="entry name" value="MdtK-like"/>
</dbReference>
<dbReference type="InterPro" id="IPR050222">
    <property type="entry name" value="MATE_MdtK"/>
</dbReference>
<dbReference type="GO" id="GO:0005886">
    <property type="term" value="C:plasma membrane"/>
    <property type="evidence" value="ECO:0007669"/>
    <property type="project" value="UniProtKB-SubCell"/>
</dbReference>
<dbReference type="CDD" id="cd13138">
    <property type="entry name" value="MATE_yoeA_like"/>
    <property type="match status" value="1"/>
</dbReference>
<dbReference type="PIRSF" id="PIRSF006603">
    <property type="entry name" value="DinF"/>
    <property type="match status" value="1"/>
</dbReference>
<dbReference type="Proteomes" id="UP000000370">
    <property type="component" value="Chromosome"/>
</dbReference>
<comment type="subcellular location">
    <subcellularLocation>
        <location evidence="2">Cell membrane</location>
        <topology evidence="2">Multi-pass membrane protein</topology>
    </subcellularLocation>
</comment>
<dbReference type="EMBL" id="CP000885">
    <property type="protein sequence ID" value="ABX43376.1"/>
    <property type="molecule type" value="Genomic_DNA"/>
</dbReference>
<dbReference type="GO" id="GO:0042910">
    <property type="term" value="F:xenobiotic transmembrane transporter activity"/>
    <property type="evidence" value="ECO:0007669"/>
    <property type="project" value="InterPro"/>
</dbReference>
<sequence length="453" mass="49061">MAKSNAKDMTQGSPTKLIFFFSIPLLIGNVVQQLYSMTDTIIVGQCLGSNALAAVGTTGPLSFLILGFVIGITSGIAVIAAQRFGAKDEEGLKRSVATSIILGISITIIITVLAVLLAKPLLLLINTPETILQEAYDYIVVIFLGVFACMLYNMIACLLRAIGDSRTPLYFLAVSSILNIGLDFLFILTFDMGVAGAAWATVLSQFLSGLACVIYAFVKYPMLRVSKKDFHLDLRFAWKHLQIGLPMAFQFSITAIGVIILQGALNLFGEDKIAAFTAGSKVEQLVTQPAGTFGVTMANFTGQNLGANRLDRIKVGVRKCAMLTLSFAVLAMILLQIFSKPLLYLFDVGNNPVIMDAALMYLRLCSIFFPFLFLIFVYRNVLQGVGRSFMPLMAGVFELVARSAAAFILPGLMGYAGICLAGPAAWVAASILLFVSYHIVIRQVEKQYAGKTR</sequence>
<evidence type="ECO:0000256" key="13">
    <source>
        <dbReference type="SAM" id="Phobius"/>
    </source>
</evidence>
<keyword evidence="6" id="KW-0050">Antiport</keyword>
<dbReference type="PANTHER" id="PTHR43298:SF2">
    <property type="entry name" value="FMN_FAD EXPORTER YEEO-RELATED"/>
    <property type="match status" value="1"/>
</dbReference>
<dbReference type="NCBIfam" id="TIGR00797">
    <property type="entry name" value="matE"/>
    <property type="match status" value="1"/>
</dbReference>
<feature type="transmembrane region" description="Helical" evidence="13">
    <location>
        <begin position="138"/>
        <end position="162"/>
    </location>
</feature>
<dbReference type="GO" id="GO:0006811">
    <property type="term" value="P:monoatomic ion transport"/>
    <property type="evidence" value="ECO:0007669"/>
    <property type="project" value="UniProtKB-KW"/>
</dbReference>
<dbReference type="AlphaFoldDB" id="A9KQ64"/>
<dbReference type="OrthoDB" id="9776324at2"/>
<dbReference type="HOGENOM" id="CLU_012893_5_0_9"/>
<feature type="transmembrane region" description="Helical" evidence="13">
    <location>
        <begin position="320"/>
        <end position="338"/>
    </location>
</feature>
<feature type="transmembrane region" description="Helical" evidence="13">
    <location>
        <begin position="61"/>
        <end position="84"/>
    </location>
</feature>
<evidence type="ECO:0000256" key="7">
    <source>
        <dbReference type="ARBA" id="ARBA00022475"/>
    </source>
</evidence>
<keyword evidence="8 13" id="KW-0812">Transmembrane</keyword>
<dbReference type="Pfam" id="PF01554">
    <property type="entry name" value="MatE"/>
    <property type="match status" value="2"/>
</dbReference>
<name>A9KQ64_LACP7</name>
<keyword evidence="15" id="KW-1185">Reference proteome</keyword>
<evidence type="ECO:0000313" key="15">
    <source>
        <dbReference type="Proteomes" id="UP000000370"/>
    </source>
</evidence>
<dbReference type="RefSeq" id="WP_012201027.1">
    <property type="nucleotide sequence ID" value="NC_010001.1"/>
</dbReference>
<keyword evidence="5" id="KW-0813">Transport</keyword>
<feature type="transmembrane region" description="Helical" evidence="13">
    <location>
        <begin position="196"/>
        <end position="218"/>
    </location>
</feature>
<evidence type="ECO:0000256" key="3">
    <source>
        <dbReference type="ARBA" id="ARBA00010199"/>
    </source>
</evidence>
<evidence type="ECO:0000256" key="10">
    <source>
        <dbReference type="ARBA" id="ARBA00023065"/>
    </source>
</evidence>
<keyword evidence="11 13" id="KW-0472">Membrane</keyword>
<comment type="similarity">
    <text evidence="3">Belongs to the multi antimicrobial extrusion (MATE) (TC 2.A.66.1) family.</text>
</comment>
<evidence type="ECO:0000256" key="2">
    <source>
        <dbReference type="ARBA" id="ARBA00004651"/>
    </source>
</evidence>
<evidence type="ECO:0000256" key="6">
    <source>
        <dbReference type="ARBA" id="ARBA00022449"/>
    </source>
</evidence>
<keyword evidence="7" id="KW-1003">Cell membrane</keyword>
<dbReference type="KEGG" id="cpy:Cphy_3019"/>
<reference evidence="15" key="1">
    <citation type="submission" date="2007-11" db="EMBL/GenBank/DDBJ databases">
        <title>Complete genome sequence of Clostridium phytofermentans ISDg.</title>
        <authorList>
            <person name="Leschine S.B."/>
            <person name="Warnick T.A."/>
            <person name="Blanchard J.L."/>
            <person name="Schnell D.J."/>
            <person name="Petit E.L."/>
            <person name="LaTouf W.G."/>
            <person name="Copeland A."/>
            <person name="Lucas S."/>
            <person name="Lapidus A."/>
            <person name="Barry K."/>
            <person name="Glavina del Rio T."/>
            <person name="Dalin E."/>
            <person name="Tice H."/>
            <person name="Pitluck S."/>
            <person name="Kiss H."/>
            <person name="Brettin T."/>
            <person name="Bruce D."/>
            <person name="Detter J.C."/>
            <person name="Han C."/>
            <person name="Kuske C."/>
            <person name="Schmutz J."/>
            <person name="Larimer F."/>
            <person name="Land M."/>
            <person name="Hauser L."/>
            <person name="Kyrpides N."/>
            <person name="Kim E.A."/>
            <person name="Richardson P."/>
        </authorList>
    </citation>
    <scope>NUCLEOTIDE SEQUENCE [LARGE SCALE GENOMIC DNA]</scope>
    <source>
        <strain evidence="15">ATCC 700394 / DSM 18823 / ISDg</strain>
    </source>
</reference>
<dbReference type="InterPro" id="IPR002528">
    <property type="entry name" value="MATE_fam"/>
</dbReference>
<feature type="transmembrane region" description="Helical" evidence="13">
    <location>
        <begin position="358"/>
        <end position="377"/>
    </location>
</feature>
<evidence type="ECO:0000313" key="14">
    <source>
        <dbReference type="EMBL" id="ABX43376.1"/>
    </source>
</evidence>
<organism evidence="14 15">
    <name type="scientific">Lachnoclostridium phytofermentans (strain ATCC 700394 / DSM 18823 / ISDg)</name>
    <name type="common">Clostridium phytofermentans</name>
    <dbReference type="NCBI Taxonomy" id="357809"/>
    <lineage>
        <taxon>Bacteria</taxon>
        <taxon>Bacillati</taxon>
        <taxon>Bacillota</taxon>
        <taxon>Clostridia</taxon>
        <taxon>Lachnospirales</taxon>
        <taxon>Lachnospiraceae</taxon>
    </lineage>
</organism>
<evidence type="ECO:0000256" key="4">
    <source>
        <dbReference type="ARBA" id="ARBA00020268"/>
    </source>
</evidence>
<evidence type="ECO:0000256" key="12">
    <source>
        <dbReference type="ARBA" id="ARBA00031636"/>
    </source>
</evidence>
<keyword evidence="10" id="KW-0406">Ion transport</keyword>
<accession>A9KQ64</accession>
<evidence type="ECO:0000256" key="11">
    <source>
        <dbReference type="ARBA" id="ARBA00023136"/>
    </source>
</evidence>
<feature type="transmembrane region" description="Helical" evidence="13">
    <location>
        <begin position="415"/>
        <end position="441"/>
    </location>
</feature>
<keyword evidence="9 13" id="KW-1133">Transmembrane helix</keyword>
<dbReference type="STRING" id="357809.Cphy_3019"/>
<protein>
    <recommendedName>
        <fullName evidence="4">Probable multidrug resistance protein NorM</fullName>
    </recommendedName>
    <alternativeName>
        <fullName evidence="12">Multidrug-efflux transporter</fullName>
    </alternativeName>
</protein>
<dbReference type="eggNOG" id="COG0534">
    <property type="taxonomic scope" value="Bacteria"/>
</dbReference>
<dbReference type="PANTHER" id="PTHR43298">
    <property type="entry name" value="MULTIDRUG RESISTANCE PROTEIN NORM-RELATED"/>
    <property type="match status" value="1"/>
</dbReference>
<proteinExistence type="inferred from homology"/>
<feature type="transmembrane region" description="Helical" evidence="13">
    <location>
        <begin position="96"/>
        <end position="118"/>
    </location>
</feature>
<dbReference type="GO" id="GO:0015297">
    <property type="term" value="F:antiporter activity"/>
    <property type="evidence" value="ECO:0007669"/>
    <property type="project" value="UniProtKB-KW"/>
</dbReference>
<feature type="transmembrane region" description="Helical" evidence="13">
    <location>
        <begin position="169"/>
        <end position="190"/>
    </location>
</feature>
<evidence type="ECO:0000256" key="9">
    <source>
        <dbReference type="ARBA" id="ARBA00022989"/>
    </source>
</evidence>